<feature type="region of interest" description="Disordered" evidence="1">
    <location>
        <begin position="86"/>
        <end position="117"/>
    </location>
</feature>
<dbReference type="EMBL" id="CP012150">
    <property type="protein sequence ID" value="AKS30792.1"/>
    <property type="molecule type" value="Genomic_DNA"/>
</dbReference>
<dbReference type="SUPFAM" id="SSF53300">
    <property type="entry name" value="vWA-like"/>
    <property type="match status" value="1"/>
</dbReference>
<name>A0A0K0X0B6_MYCGD</name>
<dbReference type="Pfam" id="PF05762">
    <property type="entry name" value="VWA_CoxE"/>
    <property type="match status" value="1"/>
</dbReference>
<sequence length="396" mass="42871">MTAALLRGVDLAAFAVALVDRLRTAGVAVSAVGASSLVAAMHLLAPARRSALYWAARLTLVSRAEDLPAFDAVFDAVFSESVLGVDPPNRKPSRLPPGVPEQRRADGADSGDTADGLPWATRPLSITAAAHPPAGRAVPDLAPSWLAGRADESFDRFDPDDLRRLGAWLEGAEANWPRRRTLRHRRHPSGRRIDLRETIRASRTTGWEPVRLARTRRRTRPRRVVLVCDVSGSMQPYAVVYLHLMRAAAVRRRGGAHPEVFAFATTLTRLTAALSHRSAEVALSRADAKVHDRYGGTRLGRSIAALLAAPHGNLLRGSVVVIASDGWDADAPDVARRAMSRLRRRAHLVIWLNPRAAAPGYAPRAGAMAAALPYCDHFLPAHTLTGLRELFDVLAG</sequence>
<dbReference type="STRING" id="134601.AFA91_01660"/>
<evidence type="ECO:0000259" key="2">
    <source>
        <dbReference type="SMART" id="SM00327"/>
    </source>
</evidence>
<gene>
    <name evidence="3" type="ORF">AFA91_01660</name>
</gene>
<dbReference type="InterPro" id="IPR036465">
    <property type="entry name" value="vWFA_dom_sf"/>
</dbReference>
<evidence type="ECO:0000256" key="1">
    <source>
        <dbReference type="SAM" id="MobiDB-lite"/>
    </source>
</evidence>
<evidence type="ECO:0000313" key="3">
    <source>
        <dbReference type="EMBL" id="AKS30792.1"/>
    </source>
</evidence>
<dbReference type="KEGG" id="mgo:AFA91_01660"/>
<accession>A0A0K0X0B6</accession>
<dbReference type="AlphaFoldDB" id="A0A0K0X0B6"/>
<dbReference type="InterPro" id="IPR011195">
    <property type="entry name" value="UCP010256"/>
</dbReference>
<dbReference type="Proteomes" id="UP000062255">
    <property type="component" value="Chromosome"/>
</dbReference>
<dbReference type="OrthoDB" id="9790469at2"/>
<dbReference type="PATRIC" id="fig|134601.6.peg.346"/>
<dbReference type="PIRSF" id="PIRSF010256">
    <property type="entry name" value="CoxE_vWa"/>
    <property type="match status" value="1"/>
</dbReference>
<dbReference type="InterPro" id="IPR002035">
    <property type="entry name" value="VWF_A"/>
</dbReference>
<dbReference type="InterPro" id="IPR008912">
    <property type="entry name" value="Uncharacterised_CoxE"/>
</dbReference>
<reference evidence="3 4" key="1">
    <citation type="submission" date="2015-07" db="EMBL/GenBank/DDBJ databases">
        <title>Complete genome sequence of Mycobacterium goodii X7B, a facultative thermophilic biodesulfurizing bacterium.</title>
        <authorList>
            <person name="Yu B."/>
            <person name="Li F."/>
            <person name="Xu P."/>
        </authorList>
    </citation>
    <scope>NUCLEOTIDE SEQUENCE [LARGE SCALE GENOMIC DNA]</scope>
    <source>
        <strain evidence="3 4">X7B</strain>
    </source>
</reference>
<dbReference type="PANTHER" id="PTHR39338">
    <property type="entry name" value="BLL5662 PROTEIN-RELATED"/>
    <property type="match status" value="1"/>
</dbReference>
<dbReference type="PANTHER" id="PTHR39338:SF6">
    <property type="entry name" value="BLL5662 PROTEIN"/>
    <property type="match status" value="1"/>
</dbReference>
<dbReference type="RefSeq" id="WP_049743196.1">
    <property type="nucleotide sequence ID" value="NZ_CP012150.1"/>
</dbReference>
<evidence type="ECO:0000313" key="4">
    <source>
        <dbReference type="Proteomes" id="UP000062255"/>
    </source>
</evidence>
<dbReference type="SMART" id="SM00327">
    <property type="entry name" value="VWA"/>
    <property type="match status" value="1"/>
</dbReference>
<feature type="domain" description="VWFA" evidence="2">
    <location>
        <begin position="221"/>
        <end position="391"/>
    </location>
</feature>
<proteinExistence type="predicted"/>
<organism evidence="3 4">
    <name type="scientific">Mycolicibacterium goodii</name>
    <name type="common">Mycobacterium goodii</name>
    <dbReference type="NCBI Taxonomy" id="134601"/>
    <lineage>
        <taxon>Bacteria</taxon>
        <taxon>Bacillati</taxon>
        <taxon>Actinomycetota</taxon>
        <taxon>Actinomycetes</taxon>
        <taxon>Mycobacteriales</taxon>
        <taxon>Mycobacteriaceae</taxon>
        <taxon>Mycolicibacterium</taxon>
    </lineage>
</organism>
<protein>
    <submittedName>
        <fullName evidence="3">VWA containing CoxE family protein</fullName>
    </submittedName>
</protein>